<reference evidence="2" key="1">
    <citation type="submission" date="2021-01" db="EMBL/GenBank/DDBJ databases">
        <authorList>
            <person name="Corre E."/>
            <person name="Pelletier E."/>
            <person name="Niang G."/>
            <person name="Scheremetjew M."/>
            <person name="Finn R."/>
            <person name="Kale V."/>
            <person name="Holt S."/>
            <person name="Cochrane G."/>
            <person name="Meng A."/>
            <person name="Brown T."/>
            <person name="Cohen L."/>
        </authorList>
    </citation>
    <scope>NUCLEOTIDE SEQUENCE</scope>
    <source>
        <strain evidence="2">CCAP 1951/1</strain>
    </source>
</reference>
<accession>A0A7S1L9P0</accession>
<dbReference type="EMBL" id="HBGF01008229">
    <property type="protein sequence ID" value="CAD9097869.1"/>
    <property type="molecule type" value="Transcribed_RNA"/>
</dbReference>
<feature type="region of interest" description="Disordered" evidence="1">
    <location>
        <begin position="277"/>
        <end position="301"/>
    </location>
</feature>
<evidence type="ECO:0000313" key="2">
    <source>
        <dbReference type="EMBL" id="CAD9097869.1"/>
    </source>
</evidence>
<gene>
    <name evidence="2" type="ORF">NDES1114_LOCUS5537</name>
</gene>
<dbReference type="AlphaFoldDB" id="A0A7S1L9P0"/>
<feature type="compositionally biased region" description="Acidic residues" evidence="1">
    <location>
        <begin position="291"/>
        <end position="300"/>
    </location>
</feature>
<sequence>MALGLSIEACASWHVLLGVAYKCVAFSRWGRPAAGAAATTGRDEFVARWGRLSGGVLDAWPFWAHTLVVGGAVAACLDPQVDVTAAAADTDGAASQRPADVDLVFHGVTPDGVARLCAQLQEHCHAVAAARGLRDESTAAPDGTGNDDDDVRAVAASGVAVLLTSRTMTVVFADASLPRLQVALGWWESAADALQTADVDCCCAGFDGSRALVTGRGALAWAAKANVPSAGRHAVRGSPTYEVRLWKYGARHGFAVLDPGHRASDGAVQQARAAARAVKKNKKGGAATKDGDDEGDDDDAAAVSRAEQRRRARVVATSASGLAWLVHVDEGVLAPAAGRDDLRVGEHGRTLRDVLAAVSAAGYTESDNYGGHEEGYVLVTEPEEAPEADSIAFDAGRFGLETADYAADFGSAVNYYLEEGCTRAELASQVLVTSLDAVNLHLVARMAKRWSLDPNVQADDDDDDDDVC</sequence>
<name>A0A7S1L9P0_NEODS</name>
<evidence type="ECO:0000256" key="1">
    <source>
        <dbReference type="SAM" id="MobiDB-lite"/>
    </source>
</evidence>
<organism evidence="2">
    <name type="scientific">Neobodo designis</name>
    <name type="common">Flagellated protozoan</name>
    <name type="synonym">Bodo designis</name>
    <dbReference type="NCBI Taxonomy" id="312471"/>
    <lineage>
        <taxon>Eukaryota</taxon>
        <taxon>Discoba</taxon>
        <taxon>Euglenozoa</taxon>
        <taxon>Kinetoplastea</taxon>
        <taxon>Metakinetoplastina</taxon>
        <taxon>Neobodonida</taxon>
        <taxon>Neobodo</taxon>
    </lineage>
</organism>
<protein>
    <submittedName>
        <fullName evidence="2">Uncharacterized protein</fullName>
    </submittedName>
</protein>
<proteinExistence type="predicted"/>